<keyword evidence="6" id="KW-1185">Reference proteome</keyword>
<keyword evidence="2 5" id="KW-0238">DNA-binding</keyword>
<dbReference type="GO" id="GO:0003700">
    <property type="term" value="F:DNA-binding transcription factor activity"/>
    <property type="evidence" value="ECO:0007669"/>
    <property type="project" value="InterPro"/>
</dbReference>
<dbReference type="Proteomes" id="UP000540412">
    <property type="component" value="Unassembled WGS sequence"/>
</dbReference>
<dbReference type="AlphaFoldDB" id="A0A7W9UGL1"/>
<sequence>MSGVSEGAGGLPDPRLRAFVRGYEGYRLRGFEPGTHVGMPGTVLTVIVTIDEPLWLPVSPHPQQGPGHWETIASGLTVRPCTIAHSGFQHGIQLAVTPLGARALLGVPVAELGSWVIDLADLVGADARELRERISATDDWSRRFAIMDEILLRRAAEAAIDANLWRAWQLLTAGSGQARVGEVAADIGWSRRHLAGRFAAEFGITPKDAARLARFQASHRLLRSVVSEPGAPKPSRTAVSIAGVAASVGYYDQAHMAREWRELAGMPPSTWLAREQFPFVQAVPPAPLEGSSP</sequence>
<dbReference type="PANTHER" id="PTHR46796:SF15">
    <property type="entry name" value="BLL1074 PROTEIN"/>
    <property type="match status" value="1"/>
</dbReference>
<gene>
    <name evidence="5" type="ORF">BJY24_001276</name>
</gene>
<organism evidence="5 6">
    <name type="scientific">Nocardia transvalensis</name>
    <dbReference type="NCBI Taxonomy" id="37333"/>
    <lineage>
        <taxon>Bacteria</taxon>
        <taxon>Bacillati</taxon>
        <taxon>Actinomycetota</taxon>
        <taxon>Actinomycetes</taxon>
        <taxon>Mycobacteriales</taxon>
        <taxon>Nocardiaceae</taxon>
        <taxon>Nocardia</taxon>
    </lineage>
</organism>
<name>A0A7W9UGL1_9NOCA</name>
<evidence type="ECO:0000259" key="4">
    <source>
        <dbReference type="PROSITE" id="PS01124"/>
    </source>
</evidence>
<evidence type="ECO:0000313" key="6">
    <source>
        <dbReference type="Proteomes" id="UP000540412"/>
    </source>
</evidence>
<dbReference type="GO" id="GO:0043565">
    <property type="term" value="F:sequence-specific DNA binding"/>
    <property type="evidence" value="ECO:0007669"/>
    <property type="project" value="InterPro"/>
</dbReference>
<dbReference type="InterPro" id="IPR050204">
    <property type="entry name" value="AraC_XylS_family_regulators"/>
</dbReference>
<dbReference type="EMBL" id="JACHIT010000001">
    <property type="protein sequence ID" value="MBB5912409.1"/>
    <property type="molecule type" value="Genomic_DNA"/>
</dbReference>
<keyword evidence="3" id="KW-0804">Transcription</keyword>
<comment type="caution">
    <text evidence="5">The sequence shown here is derived from an EMBL/GenBank/DDBJ whole genome shotgun (WGS) entry which is preliminary data.</text>
</comment>
<evidence type="ECO:0000256" key="2">
    <source>
        <dbReference type="ARBA" id="ARBA00023125"/>
    </source>
</evidence>
<dbReference type="Pfam" id="PF12833">
    <property type="entry name" value="HTH_18"/>
    <property type="match status" value="1"/>
</dbReference>
<dbReference type="RefSeq" id="WP_040750281.1">
    <property type="nucleotide sequence ID" value="NZ_JACHIT010000001.1"/>
</dbReference>
<feature type="domain" description="HTH araC/xylS-type" evidence="4">
    <location>
        <begin position="154"/>
        <end position="274"/>
    </location>
</feature>
<keyword evidence="1" id="KW-0805">Transcription regulation</keyword>
<evidence type="ECO:0000256" key="1">
    <source>
        <dbReference type="ARBA" id="ARBA00023015"/>
    </source>
</evidence>
<dbReference type="InterPro" id="IPR018060">
    <property type="entry name" value="HTH_AraC"/>
</dbReference>
<evidence type="ECO:0000256" key="3">
    <source>
        <dbReference type="ARBA" id="ARBA00023163"/>
    </source>
</evidence>
<dbReference type="PROSITE" id="PS01124">
    <property type="entry name" value="HTH_ARAC_FAMILY_2"/>
    <property type="match status" value="1"/>
</dbReference>
<dbReference type="SMART" id="SM00342">
    <property type="entry name" value="HTH_ARAC"/>
    <property type="match status" value="1"/>
</dbReference>
<protein>
    <submittedName>
        <fullName evidence="5">AraC-like DNA-binding protein</fullName>
    </submittedName>
</protein>
<reference evidence="5 6" key="1">
    <citation type="submission" date="2020-08" db="EMBL/GenBank/DDBJ databases">
        <title>Sequencing the genomes of 1000 actinobacteria strains.</title>
        <authorList>
            <person name="Klenk H.-P."/>
        </authorList>
    </citation>
    <scope>NUCLEOTIDE SEQUENCE [LARGE SCALE GENOMIC DNA]</scope>
    <source>
        <strain evidence="5 6">DSM 43582</strain>
    </source>
</reference>
<accession>A0A7W9UGL1</accession>
<evidence type="ECO:0000313" key="5">
    <source>
        <dbReference type="EMBL" id="MBB5912409.1"/>
    </source>
</evidence>
<dbReference type="PANTHER" id="PTHR46796">
    <property type="entry name" value="HTH-TYPE TRANSCRIPTIONAL ACTIVATOR RHAS-RELATED"/>
    <property type="match status" value="1"/>
</dbReference>
<dbReference type="Gene3D" id="1.10.10.60">
    <property type="entry name" value="Homeodomain-like"/>
    <property type="match status" value="1"/>
</dbReference>
<proteinExistence type="predicted"/>